<keyword evidence="1" id="KW-0539">Nucleus</keyword>
<dbReference type="EnsemblPlants" id="OPUNC10G09950.1">
    <property type="protein sequence ID" value="OPUNC10G09950.1"/>
    <property type="gene ID" value="OPUNC10G09950"/>
</dbReference>
<dbReference type="AlphaFoldDB" id="A0A0E0M856"/>
<protein>
    <recommendedName>
        <fullName evidence="4">WRC domain-containing protein</fullName>
    </recommendedName>
</protein>
<feature type="region of interest" description="Disordered" evidence="3">
    <location>
        <begin position="126"/>
        <end position="206"/>
    </location>
</feature>
<feature type="domain" description="WRC" evidence="4">
    <location>
        <begin position="91"/>
        <end position="135"/>
    </location>
</feature>
<proteinExistence type="predicted"/>
<evidence type="ECO:0000259" key="4">
    <source>
        <dbReference type="PROSITE" id="PS51667"/>
    </source>
</evidence>
<accession>A0A0E0M856</accession>
<dbReference type="HOGENOM" id="CLU_101163_0_0_1"/>
<keyword evidence="6" id="KW-1185">Reference proteome</keyword>
<reference evidence="5" key="2">
    <citation type="submission" date="2018-05" db="EMBL/GenBank/DDBJ databases">
        <title>OpunRS2 (Oryza punctata Reference Sequence Version 2).</title>
        <authorList>
            <person name="Zhang J."/>
            <person name="Kudrna D."/>
            <person name="Lee S."/>
            <person name="Talag J."/>
            <person name="Welchert J."/>
            <person name="Wing R.A."/>
        </authorList>
    </citation>
    <scope>NUCLEOTIDE SEQUENCE [LARGE SCALE GENOMIC DNA]</scope>
</reference>
<evidence type="ECO:0000256" key="3">
    <source>
        <dbReference type="SAM" id="MobiDB-lite"/>
    </source>
</evidence>
<reference evidence="5" key="1">
    <citation type="submission" date="2015-04" db="UniProtKB">
        <authorList>
            <consortium name="EnsemblPlants"/>
        </authorList>
    </citation>
    <scope>IDENTIFICATION</scope>
</reference>
<feature type="compositionally biased region" description="Pro residues" evidence="3">
    <location>
        <begin position="15"/>
        <end position="30"/>
    </location>
</feature>
<sequence length="206" mass="22242">MRIRKRTPVRAASPSPGPSPPPPPPPPPLRLPQLKGRPPVVHTDEEEEKQGSLVVGGDREEEEEDEDDLVLVASTNSLRVRSAADVAVSVSGGGGRCSRNDGKRWRCKSAAVPGYVFCDRHVAWSTSKRKPRPKKRIHSTILDHSNSNPAKEEDDDDDGDGVEEEEAKNLRCSGNDDDEEFHCYGGLQHGGRKRAKSDGGAGAGPA</sequence>
<feature type="region of interest" description="Disordered" evidence="3">
    <location>
        <begin position="1"/>
        <end position="67"/>
    </location>
</feature>
<feature type="compositionally biased region" description="Basic residues" evidence="3">
    <location>
        <begin position="127"/>
        <end position="138"/>
    </location>
</feature>
<feature type="compositionally biased region" description="Acidic residues" evidence="3">
    <location>
        <begin position="152"/>
        <end position="166"/>
    </location>
</feature>
<dbReference type="Pfam" id="PF08879">
    <property type="entry name" value="WRC"/>
    <property type="match status" value="1"/>
</dbReference>
<evidence type="ECO:0000313" key="5">
    <source>
        <dbReference type="EnsemblPlants" id="OPUNC10G09950.1"/>
    </source>
</evidence>
<dbReference type="eggNOG" id="ENOG502R57M">
    <property type="taxonomic scope" value="Eukaryota"/>
</dbReference>
<dbReference type="OMA" id="KRWRCKS"/>
<evidence type="ECO:0000256" key="1">
    <source>
        <dbReference type="ARBA" id="ARBA00023242"/>
    </source>
</evidence>
<evidence type="ECO:0000256" key="2">
    <source>
        <dbReference type="PROSITE-ProRule" id="PRU01002"/>
    </source>
</evidence>
<dbReference type="PROSITE" id="PS51667">
    <property type="entry name" value="WRC"/>
    <property type="match status" value="1"/>
</dbReference>
<dbReference type="Gramene" id="OPUNC10G09950.1">
    <property type="protein sequence ID" value="OPUNC10G09950.1"/>
    <property type="gene ID" value="OPUNC10G09950"/>
</dbReference>
<evidence type="ECO:0000313" key="6">
    <source>
        <dbReference type="Proteomes" id="UP000026962"/>
    </source>
</evidence>
<name>A0A0E0M856_ORYPU</name>
<dbReference type="InterPro" id="IPR014977">
    <property type="entry name" value="WRC_dom"/>
</dbReference>
<comment type="caution">
    <text evidence="2">Lacks conserved residue(s) required for the propagation of feature annotation.</text>
</comment>
<organism evidence="5">
    <name type="scientific">Oryza punctata</name>
    <name type="common">Red rice</name>
    <dbReference type="NCBI Taxonomy" id="4537"/>
    <lineage>
        <taxon>Eukaryota</taxon>
        <taxon>Viridiplantae</taxon>
        <taxon>Streptophyta</taxon>
        <taxon>Embryophyta</taxon>
        <taxon>Tracheophyta</taxon>
        <taxon>Spermatophyta</taxon>
        <taxon>Magnoliopsida</taxon>
        <taxon>Liliopsida</taxon>
        <taxon>Poales</taxon>
        <taxon>Poaceae</taxon>
        <taxon>BOP clade</taxon>
        <taxon>Oryzoideae</taxon>
        <taxon>Oryzeae</taxon>
        <taxon>Oryzinae</taxon>
        <taxon>Oryza</taxon>
    </lineage>
</organism>
<dbReference type="Proteomes" id="UP000026962">
    <property type="component" value="Chromosome 10"/>
</dbReference>